<reference evidence="1 2" key="1">
    <citation type="submission" date="2019-08" db="EMBL/GenBank/DDBJ databases">
        <title>Whole genome sequencing of chitin degrading bacteria Chitinophaga pinensis YS16.</title>
        <authorList>
            <person name="Singh R.P."/>
            <person name="Manchanda G."/>
            <person name="Maurya I.K."/>
            <person name="Joshi N.K."/>
            <person name="Srivastava A.K."/>
        </authorList>
    </citation>
    <scope>NUCLEOTIDE SEQUENCE [LARGE SCALE GENOMIC DNA]</scope>
    <source>
        <strain evidence="1 2">YS-16</strain>
    </source>
</reference>
<organism evidence="1 2">
    <name type="scientific">Chitinophaga pinensis</name>
    <dbReference type="NCBI Taxonomy" id="79329"/>
    <lineage>
        <taxon>Bacteria</taxon>
        <taxon>Pseudomonadati</taxon>
        <taxon>Bacteroidota</taxon>
        <taxon>Chitinophagia</taxon>
        <taxon>Chitinophagales</taxon>
        <taxon>Chitinophagaceae</taxon>
        <taxon>Chitinophaga</taxon>
    </lineage>
</organism>
<evidence type="ECO:0000313" key="2">
    <source>
        <dbReference type="Proteomes" id="UP000318815"/>
    </source>
</evidence>
<dbReference type="Proteomes" id="UP000318815">
    <property type="component" value="Unassembled WGS sequence"/>
</dbReference>
<protein>
    <submittedName>
        <fullName evidence="1">Uncharacterized protein</fullName>
    </submittedName>
</protein>
<sequence>MPKKITTLSLLIGCITCIYACTDKRTARKATSDPSQLNGDKTYVASTKSMIVLKTDEAKARQRIEPDTLTEYIRKSENLVLDHLESSRDTGEVLIQFTLLPQKRPDIKLTYKGKLDEHMLSQLLLDVTASSSWFRTIKDSCVYHMYFLVNEQNEYDHKK</sequence>
<proteinExistence type="predicted"/>
<evidence type="ECO:0000313" key="1">
    <source>
        <dbReference type="EMBL" id="TWV96774.1"/>
    </source>
</evidence>
<dbReference type="OrthoDB" id="655357at2"/>
<accession>A0A5C6LRV2</accession>
<name>A0A5C6LRV2_9BACT</name>
<gene>
    <name evidence="1" type="ORF">FEF09_23020</name>
</gene>
<comment type="caution">
    <text evidence="1">The sequence shown here is derived from an EMBL/GenBank/DDBJ whole genome shotgun (WGS) entry which is preliminary data.</text>
</comment>
<dbReference type="EMBL" id="VOHS01000033">
    <property type="protein sequence ID" value="TWV96774.1"/>
    <property type="molecule type" value="Genomic_DNA"/>
</dbReference>
<dbReference type="RefSeq" id="WP_146307287.1">
    <property type="nucleotide sequence ID" value="NZ_VOHS01000033.1"/>
</dbReference>
<dbReference type="AlphaFoldDB" id="A0A5C6LRV2"/>
<keyword evidence="2" id="KW-1185">Reference proteome</keyword>